<keyword evidence="4 9" id="KW-0479">Metal-binding</keyword>
<keyword evidence="9" id="KW-0464">Manganese</keyword>
<keyword evidence="5" id="KW-0227">DNA damage</keyword>
<dbReference type="Ensembl" id="ENSLLET00000011342.1">
    <property type="protein sequence ID" value="ENSLLEP00000010908.1"/>
    <property type="gene ID" value="ENSLLEG00000006958.1"/>
</dbReference>
<name>A0A8C5M9V7_9ANUR</name>
<comment type="cofactor">
    <cofactor evidence="9">
        <name>Mg(2+)</name>
        <dbReference type="ChEBI" id="CHEBI:18420"/>
    </cofactor>
    <cofactor evidence="9">
        <name>Mn(2+)</name>
        <dbReference type="ChEBI" id="CHEBI:29035"/>
    </cofactor>
    <text evidence="9">Probably binds two magnesium or manganese ions per subunit.</text>
</comment>
<dbReference type="GO" id="GO:0003906">
    <property type="term" value="F:DNA-(apurinic or apyrimidinic site) endonuclease activity"/>
    <property type="evidence" value="ECO:0007669"/>
    <property type="project" value="TreeGrafter"/>
</dbReference>
<proteinExistence type="inferred from homology"/>
<keyword evidence="13" id="KW-1185">Reference proteome</keyword>
<evidence type="ECO:0000256" key="10">
    <source>
        <dbReference type="PIRSR" id="PIRSR604808-3"/>
    </source>
</evidence>
<keyword evidence="8" id="KW-0234">DNA repair</keyword>
<dbReference type="AlphaFoldDB" id="A0A8C5M9V7"/>
<dbReference type="Proteomes" id="UP000694569">
    <property type="component" value="Unplaced"/>
</dbReference>
<evidence type="ECO:0000256" key="5">
    <source>
        <dbReference type="ARBA" id="ARBA00022763"/>
    </source>
</evidence>
<dbReference type="InterPro" id="IPR005135">
    <property type="entry name" value="Endo/exonuclease/phosphatase"/>
</dbReference>
<dbReference type="EC" id="3.1.11.2" evidence="3"/>
<keyword evidence="6" id="KW-0378">Hydrolase</keyword>
<dbReference type="PANTHER" id="PTHR22748:SF26">
    <property type="entry name" value="ENDONUCLEASE_EXONUCLEASE_PHOSPHATASE DOMAIN-CONTAINING PROTEIN"/>
    <property type="match status" value="1"/>
</dbReference>
<dbReference type="Gene3D" id="3.60.10.10">
    <property type="entry name" value="Endonuclease/exonuclease/phosphatase"/>
    <property type="match status" value="1"/>
</dbReference>
<feature type="site" description="Transition state stabilizer" evidence="10">
    <location>
        <position position="63"/>
    </location>
</feature>
<evidence type="ECO:0000256" key="9">
    <source>
        <dbReference type="PIRSR" id="PIRSR604808-2"/>
    </source>
</evidence>
<sequence>MHVATLTDDCGRYVVVKGSISDRMYTFANVYGPNTGQHKFLAKFLTTITNFTEGCLILGGDFNLPVDPTLDMSSGRSVIPNHILRHVRALLHSHRLVDCWRALHPTDRDYTFFSLPSQTYSRLDYFFVSHHHLQDLRSAQITNITWSDHALITLCLTSTLFRPTIPAWRLNDYLLSDPTVAQDCAQALQTYFNDNVHPDISSLTVWEAHKCVIRGFYVQKASEFKRQRTADLSDALTRIATLEAKHKDSLDPEHLLQLTAARRDLTTLLNSSYHRQCQRSKENFFAHGDKSGRLLARMLHKRRAASYIAKISDSRQGLHHLPHQIQSTIRVYYESLYNLPDPVPGRDRLTL</sequence>
<comment type="catalytic activity">
    <reaction evidence="1">
        <text>Exonucleolytic cleavage in the 3'- to 5'-direction to yield nucleoside 5'-phosphates.</text>
        <dbReference type="EC" id="3.1.11.2"/>
    </reaction>
</comment>
<dbReference type="OrthoDB" id="78439at2759"/>
<dbReference type="SUPFAM" id="SSF56219">
    <property type="entry name" value="DNase I-like"/>
    <property type="match status" value="1"/>
</dbReference>
<feature type="domain" description="Endonuclease/exonuclease/phosphatase" evidence="11">
    <location>
        <begin position="29"/>
        <end position="149"/>
    </location>
</feature>
<organism evidence="12 13">
    <name type="scientific">Leptobrachium leishanense</name>
    <name type="common">Leishan spiny toad</name>
    <dbReference type="NCBI Taxonomy" id="445787"/>
    <lineage>
        <taxon>Eukaryota</taxon>
        <taxon>Metazoa</taxon>
        <taxon>Chordata</taxon>
        <taxon>Craniata</taxon>
        <taxon>Vertebrata</taxon>
        <taxon>Euteleostomi</taxon>
        <taxon>Amphibia</taxon>
        <taxon>Batrachia</taxon>
        <taxon>Anura</taxon>
        <taxon>Pelobatoidea</taxon>
        <taxon>Megophryidae</taxon>
        <taxon>Leptobrachium</taxon>
    </lineage>
</organism>
<evidence type="ECO:0000259" key="11">
    <source>
        <dbReference type="Pfam" id="PF03372"/>
    </source>
</evidence>
<dbReference type="CDD" id="cd09076">
    <property type="entry name" value="L1-EN"/>
    <property type="match status" value="1"/>
</dbReference>
<evidence type="ECO:0000256" key="6">
    <source>
        <dbReference type="ARBA" id="ARBA00022801"/>
    </source>
</evidence>
<feature type="binding site" evidence="9">
    <location>
        <position position="148"/>
    </location>
    <ligand>
        <name>Mg(2+)</name>
        <dbReference type="ChEBI" id="CHEBI:18420"/>
        <label>1</label>
    </ligand>
</feature>
<dbReference type="Pfam" id="PF03372">
    <property type="entry name" value="Exo_endo_phos"/>
    <property type="match status" value="1"/>
</dbReference>
<evidence type="ECO:0000256" key="1">
    <source>
        <dbReference type="ARBA" id="ARBA00000493"/>
    </source>
</evidence>
<evidence type="ECO:0000256" key="7">
    <source>
        <dbReference type="ARBA" id="ARBA00022842"/>
    </source>
</evidence>
<dbReference type="GO" id="GO:0006284">
    <property type="term" value="P:base-excision repair"/>
    <property type="evidence" value="ECO:0007669"/>
    <property type="project" value="TreeGrafter"/>
</dbReference>
<evidence type="ECO:0000256" key="8">
    <source>
        <dbReference type="ARBA" id="ARBA00023204"/>
    </source>
</evidence>
<evidence type="ECO:0000256" key="2">
    <source>
        <dbReference type="ARBA" id="ARBA00007092"/>
    </source>
</evidence>
<feature type="binding site" evidence="9">
    <location>
        <position position="63"/>
    </location>
    <ligand>
        <name>Mg(2+)</name>
        <dbReference type="ChEBI" id="CHEBI:18420"/>
        <label>1</label>
    </ligand>
</feature>
<evidence type="ECO:0000256" key="4">
    <source>
        <dbReference type="ARBA" id="ARBA00022723"/>
    </source>
</evidence>
<dbReference type="GO" id="GO:0046872">
    <property type="term" value="F:metal ion binding"/>
    <property type="evidence" value="ECO:0007669"/>
    <property type="project" value="UniProtKB-KW"/>
</dbReference>
<accession>A0A8C5M9V7</accession>
<evidence type="ECO:0000313" key="13">
    <source>
        <dbReference type="Proteomes" id="UP000694569"/>
    </source>
</evidence>
<dbReference type="GO" id="GO:0008081">
    <property type="term" value="F:phosphoric diester hydrolase activity"/>
    <property type="evidence" value="ECO:0007669"/>
    <property type="project" value="TreeGrafter"/>
</dbReference>
<feature type="binding site" evidence="9">
    <location>
        <position position="149"/>
    </location>
    <ligand>
        <name>Mg(2+)</name>
        <dbReference type="ChEBI" id="CHEBI:18420"/>
        <label>1</label>
    </ligand>
</feature>
<dbReference type="GO" id="GO:0008311">
    <property type="term" value="F:double-stranded DNA 3'-5' DNA exonuclease activity"/>
    <property type="evidence" value="ECO:0007669"/>
    <property type="project" value="UniProtKB-EC"/>
</dbReference>
<reference evidence="12" key="1">
    <citation type="submission" date="2025-08" db="UniProtKB">
        <authorList>
            <consortium name="Ensembl"/>
        </authorList>
    </citation>
    <scope>IDENTIFICATION</scope>
</reference>
<keyword evidence="7 9" id="KW-0460">Magnesium</keyword>
<feature type="binding site" evidence="9">
    <location>
        <position position="61"/>
    </location>
    <ligand>
        <name>Mg(2+)</name>
        <dbReference type="ChEBI" id="CHEBI:18420"/>
        <label>1</label>
    </ligand>
</feature>
<reference evidence="12" key="2">
    <citation type="submission" date="2025-09" db="UniProtKB">
        <authorList>
            <consortium name="Ensembl"/>
        </authorList>
    </citation>
    <scope>IDENTIFICATION</scope>
</reference>
<dbReference type="GeneTree" id="ENSGT00950000183016"/>
<evidence type="ECO:0000256" key="3">
    <source>
        <dbReference type="ARBA" id="ARBA00012115"/>
    </source>
</evidence>
<dbReference type="PANTHER" id="PTHR22748">
    <property type="entry name" value="AP ENDONUCLEASE"/>
    <property type="match status" value="1"/>
</dbReference>
<dbReference type="GO" id="GO:0005634">
    <property type="term" value="C:nucleus"/>
    <property type="evidence" value="ECO:0007669"/>
    <property type="project" value="TreeGrafter"/>
</dbReference>
<feature type="site" description="Important for catalytic activity" evidence="10">
    <location>
        <position position="124"/>
    </location>
</feature>
<feature type="site" description="Interaction with DNA substrate" evidence="10">
    <location>
        <position position="149"/>
    </location>
</feature>
<dbReference type="InterPro" id="IPR036691">
    <property type="entry name" value="Endo/exonu/phosph_ase_sf"/>
</dbReference>
<comment type="similarity">
    <text evidence="2">Belongs to the DNA repair enzymes AP/ExoA family.</text>
</comment>
<evidence type="ECO:0000313" key="12">
    <source>
        <dbReference type="Ensembl" id="ENSLLEP00000010908.1"/>
    </source>
</evidence>
<protein>
    <recommendedName>
        <fullName evidence="3">exodeoxyribonuclease III</fullName>
        <ecNumber evidence="3">3.1.11.2</ecNumber>
    </recommendedName>
</protein>
<dbReference type="InterPro" id="IPR004808">
    <property type="entry name" value="AP_endonuc_1"/>
</dbReference>